<dbReference type="PANTHER" id="PTHR10815">
    <property type="entry name" value="METHYLATED-DNA--PROTEIN-CYSTEINE METHYLTRANSFERASE"/>
    <property type="match status" value="1"/>
</dbReference>
<evidence type="ECO:0000256" key="4">
    <source>
        <dbReference type="ARBA" id="ARBA00022603"/>
    </source>
</evidence>
<dbReference type="SMART" id="SM00342">
    <property type="entry name" value="HTH_ARAC"/>
    <property type="match status" value="1"/>
</dbReference>
<feature type="active site" description="Nucleophile; methyl group acceptor from methylphosphotriester" evidence="14">
    <location>
        <position position="34"/>
    </location>
</feature>
<dbReference type="Pfam" id="PF02805">
    <property type="entry name" value="Ada_Zn_binding"/>
    <property type="match status" value="1"/>
</dbReference>
<evidence type="ECO:0000256" key="3">
    <source>
        <dbReference type="ARBA" id="ARBA00022490"/>
    </source>
</evidence>
<dbReference type="InterPro" id="IPR035451">
    <property type="entry name" value="Ada-like_dom_sf"/>
</dbReference>
<dbReference type="InterPro" id="IPR018060">
    <property type="entry name" value="HTH_AraC"/>
</dbReference>
<feature type="active site" description="Nucleophile; methyl group acceptor" evidence="13">
    <location>
        <position position="315"/>
    </location>
</feature>
<keyword evidence="7" id="KW-0805">Transcription regulation</keyword>
<reference evidence="18" key="1">
    <citation type="submission" date="2018-06" db="EMBL/GenBank/DDBJ databases">
        <authorList>
            <person name="Lum Nde A."/>
            <person name="Hugo C."/>
        </authorList>
    </citation>
    <scope>NUCLEOTIDE SEQUENCE [LARGE SCALE GENOMIC DNA]</scope>
    <source>
        <strain evidence="18">1_F178</strain>
    </source>
</reference>
<evidence type="ECO:0000256" key="9">
    <source>
        <dbReference type="ARBA" id="ARBA00023159"/>
    </source>
</evidence>
<comment type="catalytic activity">
    <reaction evidence="1 13">
        <text>a 4-O-methyl-thymidine in DNA + L-cysteinyl-[protein] = a thymidine in DNA + S-methyl-L-cysteinyl-[protein]</text>
        <dbReference type="Rhea" id="RHEA:53428"/>
        <dbReference type="Rhea" id="RHEA-COMP:10131"/>
        <dbReference type="Rhea" id="RHEA-COMP:10132"/>
        <dbReference type="Rhea" id="RHEA-COMP:13555"/>
        <dbReference type="Rhea" id="RHEA-COMP:13556"/>
        <dbReference type="ChEBI" id="CHEBI:29950"/>
        <dbReference type="ChEBI" id="CHEBI:82612"/>
        <dbReference type="ChEBI" id="CHEBI:137386"/>
        <dbReference type="ChEBI" id="CHEBI:137387"/>
        <dbReference type="EC" id="2.1.1.63"/>
    </reaction>
</comment>
<dbReference type="InterPro" id="IPR036388">
    <property type="entry name" value="WH-like_DNA-bd_sf"/>
</dbReference>
<dbReference type="EMBL" id="QNVT01000020">
    <property type="protein sequence ID" value="REC60835.1"/>
    <property type="molecule type" value="Genomic_DNA"/>
</dbReference>
<dbReference type="Gene3D" id="1.10.10.10">
    <property type="entry name" value="Winged helix-like DNA-binding domain superfamily/Winged helix DNA-binding domain"/>
    <property type="match status" value="1"/>
</dbReference>
<evidence type="ECO:0000256" key="6">
    <source>
        <dbReference type="ARBA" id="ARBA00022763"/>
    </source>
</evidence>
<name>A0A3D9C4N4_9FLAO</name>
<keyword evidence="3 13" id="KW-0963">Cytoplasm</keyword>
<feature type="binding site" evidence="15">
    <location>
        <position position="68"/>
    </location>
    <ligand>
        <name>Zn(2+)</name>
        <dbReference type="ChEBI" id="CHEBI:29105"/>
    </ligand>
</feature>
<feature type="active site" description="Nucleophile; methyl group acceptor from either O6-methylguanine or O4-methylthymine" evidence="14">
    <location>
        <position position="315"/>
    </location>
</feature>
<dbReference type="GO" id="GO:0008270">
    <property type="term" value="F:zinc ion binding"/>
    <property type="evidence" value="ECO:0007669"/>
    <property type="project" value="InterPro"/>
</dbReference>
<dbReference type="InterPro" id="IPR008332">
    <property type="entry name" value="MethylG_MeTrfase_N"/>
</dbReference>
<dbReference type="PROSITE" id="PS01124">
    <property type="entry name" value="HTH_ARAC_FAMILY_2"/>
    <property type="match status" value="1"/>
</dbReference>
<sequence length="347" mass="39498">MKLTEKIMYEASFRKDSSFEGIFWMGVKTTGIFCRPTCTARKPKFENVEFFSHTKDAMLKGYRPCKVCKPLEALNVTPLYIKELLQEISDDPSLKLKDYDLVKRGLEPATVRRWFVKHHGVTFHAFQRMSKLNMAFKKLQQGESVTEVAFDSGYESLSGFNESFKNIFGVSPSHNKREKIIDLKRMETILGTMVACADEHGICLLEFSDRKALPTELKNISKHFNANIVQGENPHFIMLEQELSEYFDGKRTEFTVPLSPVGTAFQKQVWEILQQIPYGGIRSYQEQAEILGNPKSVRAVANANGLNKISILIPCHRVIGSNGQLTGYGGGIWRKQKLLELEKAILF</sequence>
<gene>
    <name evidence="17" type="ORF">DRF65_18700</name>
</gene>
<evidence type="ECO:0000256" key="1">
    <source>
        <dbReference type="ARBA" id="ARBA00001286"/>
    </source>
</evidence>
<organism evidence="17 18">
    <name type="scientific">Chryseobacterium pennae</name>
    <dbReference type="NCBI Taxonomy" id="2258962"/>
    <lineage>
        <taxon>Bacteria</taxon>
        <taxon>Pseudomonadati</taxon>
        <taxon>Bacteroidota</taxon>
        <taxon>Flavobacteriia</taxon>
        <taxon>Flavobacteriales</taxon>
        <taxon>Weeksellaceae</taxon>
        <taxon>Chryseobacterium group</taxon>
        <taxon>Chryseobacterium</taxon>
    </lineage>
</organism>
<keyword evidence="15" id="KW-0862">Zinc</keyword>
<dbReference type="FunFam" id="1.10.10.10:FF:000214">
    <property type="entry name" value="Methylated-DNA--protein-cysteine methyltransferase"/>
    <property type="match status" value="1"/>
</dbReference>
<dbReference type="GO" id="GO:0003700">
    <property type="term" value="F:DNA-binding transcription factor activity"/>
    <property type="evidence" value="ECO:0007669"/>
    <property type="project" value="InterPro"/>
</dbReference>
<comment type="miscellaneous">
    <text evidence="13">This enzyme catalyzes only one turnover and therefore is not strictly catalytic. According to one definition, an enzyme is a biocatalyst that acts repeatedly and over many reaction cycles.</text>
</comment>
<dbReference type="PANTHER" id="PTHR10815:SF5">
    <property type="entry name" value="METHYLATED-DNA--PROTEIN-CYSTEINE METHYLTRANSFERASE"/>
    <property type="match status" value="1"/>
</dbReference>
<keyword evidence="8" id="KW-0238">DNA-binding</keyword>
<keyword evidence="15" id="KW-0479">Metal-binding</keyword>
<protein>
    <recommendedName>
        <fullName evidence="13">Methylated-DNA--protein-cysteine methyltransferase</fullName>
        <ecNumber evidence="13">2.1.1.63</ecNumber>
    </recommendedName>
    <alternativeName>
        <fullName evidence="13">6-O-methylguanine-DNA methyltransferase</fullName>
        <shortName evidence="13">MGMT</shortName>
    </alternativeName>
    <alternativeName>
        <fullName evidence="13">O-6-methylguanine-DNA-alkyltransferase</fullName>
    </alternativeName>
</protein>
<comment type="similarity">
    <text evidence="2 13">Belongs to the MGMT family.</text>
</comment>
<evidence type="ECO:0000256" key="13">
    <source>
        <dbReference type="HAMAP-Rule" id="MF_00772"/>
    </source>
</evidence>
<keyword evidence="18" id="KW-1185">Reference proteome</keyword>
<keyword evidence="9" id="KW-0010">Activator</keyword>
<dbReference type="EC" id="2.1.1.63" evidence="13"/>
<dbReference type="CDD" id="cd06445">
    <property type="entry name" value="ATase"/>
    <property type="match status" value="1"/>
</dbReference>
<comment type="function">
    <text evidence="13">Involved in the cellular defense against the biological effects of O6-methylguanine (O6-MeG) and O4-methylthymine (O4-MeT) in DNA. Repairs the methylated nucleobase in DNA by stoichiometrically transferring the methyl group to a cysteine residue in the enzyme. This is a suicide reaction: the enzyme is irreversibly inactivated.</text>
</comment>
<evidence type="ECO:0000256" key="8">
    <source>
        <dbReference type="ARBA" id="ARBA00023125"/>
    </source>
</evidence>
<keyword evidence="5 13" id="KW-0808">Transferase</keyword>
<dbReference type="PRINTS" id="PR00032">
    <property type="entry name" value="HTHARAC"/>
</dbReference>
<proteinExistence type="inferred from homology"/>
<dbReference type="AlphaFoldDB" id="A0A3D9C4N4"/>
<dbReference type="GO" id="GO:0003908">
    <property type="term" value="F:methylated-DNA-[protein]-cysteine S-methyltransferase activity"/>
    <property type="evidence" value="ECO:0007669"/>
    <property type="project" value="UniProtKB-UniRule"/>
</dbReference>
<keyword evidence="4 13" id="KW-0489">Methyltransferase</keyword>
<dbReference type="GO" id="GO:0043565">
    <property type="term" value="F:sequence-specific DNA binding"/>
    <property type="evidence" value="ECO:0007669"/>
    <property type="project" value="InterPro"/>
</dbReference>
<feature type="binding site" evidence="15">
    <location>
        <position position="65"/>
    </location>
    <ligand>
        <name>Zn(2+)</name>
        <dbReference type="ChEBI" id="CHEBI:29105"/>
    </ligand>
</feature>
<dbReference type="InterPro" id="IPR036631">
    <property type="entry name" value="MGMT_N_sf"/>
</dbReference>
<evidence type="ECO:0000256" key="5">
    <source>
        <dbReference type="ARBA" id="ARBA00022679"/>
    </source>
</evidence>
<evidence type="ECO:0000256" key="7">
    <source>
        <dbReference type="ARBA" id="ARBA00023015"/>
    </source>
</evidence>
<evidence type="ECO:0000256" key="12">
    <source>
        <dbReference type="ARBA" id="ARBA00049348"/>
    </source>
</evidence>
<dbReference type="SUPFAM" id="SSF46767">
    <property type="entry name" value="Methylated DNA-protein cysteine methyltransferase, C-terminal domain"/>
    <property type="match status" value="1"/>
</dbReference>
<dbReference type="SUPFAM" id="SSF53155">
    <property type="entry name" value="Methylated DNA-protein cysteine methyltransferase domain"/>
    <property type="match status" value="1"/>
</dbReference>
<dbReference type="PIRSF" id="PIRSF000409">
    <property type="entry name" value="Ada"/>
    <property type="match status" value="1"/>
</dbReference>
<dbReference type="InterPro" id="IPR014048">
    <property type="entry name" value="MethylDNA_cys_MeTrfase_DNA-bd"/>
</dbReference>
<dbReference type="PROSITE" id="PS00374">
    <property type="entry name" value="MGMT"/>
    <property type="match status" value="1"/>
</dbReference>
<keyword evidence="10" id="KW-0804">Transcription</keyword>
<evidence type="ECO:0000259" key="16">
    <source>
        <dbReference type="PROSITE" id="PS01124"/>
    </source>
</evidence>
<dbReference type="GO" id="GO:0005737">
    <property type="term" value="C:cytoplasm"/>
    <property type="evidence" value="ECO:0007669"/>
    <property type="project" value="UniProtKB-SubCell"/>
</dbReference>
<feature type="binding site" evidence="15">
    <location>
        <position position="34"/>
    </location>
    <ligand>
        <name>Zn(2+)</name>
        <dbReference type="ChEBI" id="CHEBI:29105"/>
    </ligand>
</feature>
<dbReference type="HAMAP" id="MF_00772">
    <property type="entry name" value="OGT"/>
    <property type="match status" value="1"/>
</dbReference>
<dbReference type="SUPFAM" id="SSF57884">
    <property type="entry name" value="Ada DNA repair protein, N-terminal domain (N-Ada 10)"/>
    <property type="match status" value="1"/>
</dbReference>
<comment type="caution">
    <text evidence="17">The sequence shown here is derived from an EMBL/GenBank/DDBJ whole genome shotgun (WGS) entry which is preliminary data.</text>
</comment>
<dbReference type="InterPro" id="IPR016221">
    <property type="entry name" value="Bifunct_regulatory_prot_Ada"/>
</dbReference>
<dbReference type="Gene3D" id="3.30.160.70">
    <property type="entry name" value="Methylated DNA-protein cysteine methyltransferase domain"/>
    <property type="match status" value="1"/>
</dbReference>
<dbReference type="InterPro" id="IPR020449">
    <property type="entry name" value="Tscrpt_reg_AraC-type_HTH"/>
</dbReference>
<evidence type="ECO:0000256" key="14">
    <source>
        <dbReference type="PIRSR" id="PIRSR000409-1"/>
    </source>
</evidence>
<dbReference type="SUPFAM" id="SSF46689">
    <property type="entry name" value="Homeodomain-like"/>
    <property type="match status" value="1"/>
</dbReference>
<keyword evidence="11 13" id="KW-0234">DNA repair</keyword>
<evidence type="ECO:0000256" key="2">
    <source>
        <dbReference type="ARBA" id="ARBA00008711"/>
    </source>
</evidence>
<evidence type="ECO:0000313" key="18">
    <source>
        <dbReference type="Proteomes" id="UP000256686"/>
    </source>
</evidence>
<accession>A0A3D9C4N4</accession>
<dbReference type="InterPro" id="IPR036217">
    <property type="entry name" value="MethylDNA_cys_MeTrfase_DNAb"/>
</dbReference>
<dbReference type="Pfam" id="PF02870">
    <property type="entry name" value="Methyltransf_1N"/>
    <property type="match status" value="1"/>
</dbReference>
<dbReference type="Gene3D" id="1.10.10.60">
    <property type="entry name" value="Homeodomain-like"/>
    <property type="match status" value="1"/>
</dbReference>
<comment type="subcellular location">
    <subcellularLocation>
        <location evidence="13">Cytoplasm</location>
    </subcellularLocation>
</comment>
<feature type="binding site" evidence="15">
    <location>
        <position position="38"/>
    </location>
    <ligand>
        <name>Zn(2+)</name>
        <dbReference type="ChEBI" id="CHEBI:29105"/>
    </ligand>
</feature>
<evidence type="ECO:0000256" key="15">
    <source>
        <dbReference type="PIRSR" id="PIRSR000409-3"/>
    </source>
</evidence>
<dbReference type="Gene3D" id="3.40.10.10">
    <property type="entry name" value="DNA Methylphosphotriester Repair Domain"/>
    <property type="match status" value="1"/>
</dbReference>
<evidence type="ECO:0000256" key="10">
    <source>
        <dbReference type="ARBA" id="ARBA00023163"/>
    </source>
</evidence>
<comment type="cofactor">
    <cofactor evidence="15">
        <name>Zn(2+)</name>
        <dbReference type="ChEBI" id="CHEBI:29105"/>
    </cofactor>
    <text evidence="15">Binds 1 zinc ion per subunit.</text>
</comment>
<dbReference type="InterPro" id="IPR009057">
    <property type="entry name" value="Homeodomain-like_sf"/>
</dbReference>
<comment type="catalytic activity">
    <reaction evidence="12 13">
        <text>a 6-O-methyl-2'-deoxyguanosine in DNA + L-cysteinyl-[protein] = S-methyl-L-cysteinyl-[protein] + a 2'-deoxyguanosine in DNA</text>
        <dbReference type="Rhea" id="RHEA:24000"/>
        <dbReference type="Rhea" id="RHEA-COMP:10131"/>
        <dbReference type="Rhea" id="RHEA-COMP:10132"/>
        <dbReference type="Rhea" id="RHEA-COMP:11367"/>
        <dbReference type="Rhea" id="RHEA-COMP:11368"/>
        <dbReference type="ChEBI" id="CHEBI:29950"/>
        <dbReference type="ChEBI" id="CHEBI:82612"/>
        <dbReference type="ChEBI" id="CHEBI:85445"/>
        <dbReference type="ChEBI" id="CHEBI:85448"/>
        <dbReference type="EC" id="2.1.1.63"/>
    </reaction>
</comment>
<evidence type="ECO:0000256" key="11">
    <source>
        <dbReference type="ARBA" id="ARBA00023204"/>
    </source>
</evidence>
<dbReference type="RefSeq" id="WP_115972268.1">
    <property type="nucleotide sequence ID" value="NZ_QNVT01000020.1"/>
</dbReference>
<dbReference type="NCBIfam" id="TIGR00589">
    <property type="entry name" value="ogt"/>
    <property type="match status" value="1"/>
</dbReference>
<dbReference type="Proteomes" id="UP000256686">
    <property type="component" value="Unassembled WGS sequence"/>
</dbReference>
<dbReference type="GO" id="GO:0032259">
    <property type="term" value="P:methylation"/>
    <property type="evidence" value="ECO:0007669"/>
    <property type="project" value="UniProtKB-KW"/>
</dbReference>
<dbReference type="Pfam" id="PF12833">
    <property type="entry name" value="HTH_18"/>
    <property type="match status" value="1"/>
</dbReference>
<dbReference type="Pfam" id="PF01035">
    <property type="entry name" value="DNA_binding_1"/>
    <property type="match status" value="1"/>
</dbReference>
<dbReference type="InterPro" id="IPR004026">
    <property type="entry name" value="Ada_DNA_repair_Zn-bd"/>
</dbReference>
<keyword evidence="6 13" id="KW-0227">DNA damage</keyword>
<dbReference type="GO" id="GO:0006307">
    <property type="term" value="P:DNA alkylation repair"/>
    <property type="evidence" value="ECO:0007669"/>
    <property type="project" value="UniProtKB-UniRule"/>
</dbReference>
<dbReference type="InterPro" id="IPR023546">
    <property type="entry name" value="MGMT"/>
</dbReference>
<feature type="domain" description="HTH araC/xylS-type" evidence="16">
    <location>
        <begin position="105"/>
        <end position="178"/>
    </location>
</feature>
<evidence type="ECO:0000313" key="17">
    <source>
        <dbReference type="EMBL" id="REC60835.1"/>
    </source>
</evidence>
<dbReference type="InterPro" id="IPR001497">
    <property type="entry name" value="MethylDNA_cys_MeTrfase_AS"/>
</dbReference>